<accession>A0A8S5R813</accession>
<proteinExistence type="predicted"/>
<sequence>MCFGPLKKFHSSEQNKNRFLVKIHLHLPLV</sequence>
<dbReference type="EMBL" id="BK015835">
    <property type="protein sequence ID" value="DAE27299.1"/>
    <property type="molecule type" value="Genomic_DNA"/>
</dbReference>
<protein>
    <submittedName>
        <fullName evidence="1">Uncharacterized protein</fullName>
    </submittedName>
</protein>
<organism evidence="1">
    <name type="scientific">virus sp. ct8MV80</name>
    <dbReference type="NCBI Taxonomy" id="2826793"/>
    <lineage>
        <taxon>Viruses</taxon>
    </lineage>
</organism>
<reference evidence="1" key="1">
    <citation type="journal article" date="2021" name="Proc. Natl. Acad. Sci. U.S.A.">
        <title>A Catalog of Tens of Thousands of Viruses from Human Metagenomes Reveals Hidden Associations with Chronic Diseases.</title>
        <authorList>
            <person name="Tisza M.J."/>
            <person name="Buck C.B."/>
        </authorList>
    </citation>
    <scope>NUCLEOTIDE SEQUENCE</scope>
    <source>
        <strain evidence="1">Ct8MV80</strain>
    </source>
</reference>
<name>A0A8S5R813_9VIRU</name>
<evidence type="ECO:0000313" key="1">
    <source>
        <dbReference type="EMBL" id="DAE27299.1"/>
    </source>
</evidence>